<evidence type="ECO:0000313" key="5">
    <source>
        <dbReference type="Proteomes" id="UP000509626"/>
    </source>
</evidence>
<dbReference type="RefSeq" id="WP_179266834.1">
    <property type="nucleotide sequence ID" value="NZ_CP058579.1"/>
</dbReference>
<feature type="domain" description="HTH bat-type" evidence="3">
    <location>
        <begin position="153"/>
        <end position="204"/>
    </location>
</feature>
<keyword evidence="5" id="KW-1185">Reference proteome</keyword>
<proteinExistence type="predicted"/>
<dbReference type="PANTHER" id="PTHR34236">
    <property type="entry name" value="DIMETHYL SULFOXIDE REDUCTASE TRANSCRIPTIONAL ACTIVATOR"/>
    <property type="match status" value="1"/>
</dbReference>
<keyword evidence="2" id="KW-0804">Transcription</keyword>
<dbReference type="Proteomes" id="UP000509626">
    <property type="component" value="Chromosome"/>
</dbReference>
<evidence type="ECO:0000313" key="4">
    <source>
        <dbReference type="EMBL" id="QLG60248.1"/>
    </source>
</evidence>
<reference evidence="4 5" key="1">
    <citation type="submission" date="2020-06" db="EMBL/GenBank/DDBJ databases">
        <title>NJ-3-1, isolated from saline soil.</title>
        <authorList>
            <person name="Cui H.L."/>
            <person name="Shi X."/>
        </authorList>
    </citation>
    <scope>NUCLEOTIDE SEQUENCE [LARGE SCALE GENOMIC DNA]</scope>
    <source>
        <strain evidence="4 5">NJ-3-1</strain>
    </source>
</reference>
<dbReference type="Pfam" id="PF04967">
    <property type="entry name" value="HTH_10"/>
    <property type="match status" value="1"/>
</dbReference>
<dbReference type="KEGG" id="halu:HUG12_00065"/>
<dbReference type="EMBL" id="CP058579">
    <property type="protein sequence ID" value="QLG60248.1"/>
    <property type="molecule type" value="Genomic_DNA"/>
</dbReference>
<gene>
    <name evidence="4" type="ORF">HUG12_00065</name>
</gene>
<dbReference type="OrthoDB" id="51502at2157"/>
<protein>
    <submittedName>
        <fullName evidence="4">Helix-turn-helix domain-containing protein</fullName>
    </submittedName>
</protein>
<dbReference type="AlphaFoldDB" id="A0A7D5L825"/>
<evidence type="ECO:0000256" key="2">
    <source>
        <dbReference type="ARBA" id="ARBA00023163"/>
    </source>
</evidence>
<keyword evidence="1" id="KW-0805">Transcription regulation</keyword>
<dbReference type="GeneID" id="56035806"/>
<evidence type="ECO:0000259" key="3">
    <source>
        <dbReference type="Pfam" id="PF04967"/>
    </source>
</evidence>
<dbReference type="InterPro" id="IPR007050">
    <property type="entry name" value="HTH_bacterioopsin"/>
</dbReference>
<evidence type="ECO:0000256" key="1">
    <source>
        <dbReference type="ARBA" id="ARBA00023015"/>
    </source>
</evidence>
<accession>A0A7D5L825</accession>
<sequence length="213" mass="24065">MPSARVKFRPPGNHLGGPFRISAEHPDDEFRILSAYPHDDGLLVIMEARTSDPTVVDDLFDDAPRTPSHEVLHADERTVLVQFSLPFVPPPYRAIFSSGNLPQFPHALEDGWMVCELTTSQERLSRFRDELEATGFTFEVDWVRQSVDPTDLLTDRQRRFVTAAIERGYYDTPRQCSLTDLADDLGVSKSTASVVLHRAEETIVKEFFAESDA</sequence>
<organism evidence="4 5">
    <name type="scientific">Halorarum salinum</name>
    <dbReference type="NCBI Taxonomy" id="2743089"/>
    <lineage>
        <taxon>Archaea</taxon>
        <taxon>Methanobacteriati</taxon>
        <taxon>Methanobacteriota</taxon>
        <taxon>Stenosarchaea group</taxon>
        <taxon>Halobacteria</taxon>
        <taxon>Halobacteriales</taxon>
        <taxon>Haloferacaceae</taxon>
        <taxon>Halorarum</taxon>
    </lineage>
</organism>
<name>A0A7D5L825_9EURY</name>
<dbReference type="PANTHER" id="PTHR34236:SF1">
    <property type="entry name" value="DIMETHYL SULFOXIDE REDUCTASE TRANSCRIPTIONAL ACTIVATOR"/>
    <property type="match status" value="1"/>
</dbReference>